<sequence length="146" mass="16489">MEISLLKVLLNHISQFFHLPSSESINDILVQRYYCKTEDLLKIVKPILEAIVDVEAASSEMFQKTFAGLAQFIDELRELILEILELLKSYHQCLPADTSLTSLEQCINEIKHVDYELASMTITKAIKAQMEGLGANSDSFAKLRIA</sequence>
<dbReference type="Pfam" id="PF25240">
    <property type="entry name" value="PUB2_N"/>
    <property type="match status" value="1"/>
</dbReference>
<gene>
    <name evidence="2" type="ORF">HAX54_035444</name>
</gene>
<evidence type="ECO:0000259" key="1">
    <source>
        <dbReference type="Pfam" id="PF25240"/>
    </source>
</evidence>
<proteinExistence type="predicted"/>
<comment type="caution">
    <text evidence="2">The sequence shown here is derived from an EMBL/GenBank/DDBJ whole genome shotgun (WGS) entry which is preliminary data.</text>
</comment>
<evidence type="ECO:0000313" key="2">
    <source>
        <dbReference type="EMBL" id="MCD7457586.1"/>
    </source>
</evidence>
<dbReference type="Proteomes" id="UP000823775">
    <property type="component" value="Unassembled WGS sequence"/>
</dbReference>
<dbReference type="InterPro" id="IPR057314">
    <property type="entry name" value="PUB2-4-like_N"/>
</dbReference>
<organism evidence="2 3">
    <name type="scientific">Datura stramonium</name>
    <name type="common">Jimsonweed</name>
    <name type="synonym">Common thornapple</name>
    <dbReference type="NCBI Taxonomy" id="4076"/>
    <lineage>
        <taxon>Eukaryota</taxon>
        <taxon>Viridiplantae</taxon>
        <taxon>Streptophyta</taxon>
        <taxon>Embryophyta</taxon>
        <taxon>Tracheophyta</taxon>
        <taxon>Spermatophyta</taxon>
        <taxon>Magnoliopsida</taxon>
        <taxon>eudicotyledons</taxon>
        <taxon>Gunneridae</taxon>
        <taxon>Pentapetalae</taxon>
        <taxon>asterids</taxon>
        <taxon>lamiids</taxon>
        <taxon>Solanales</taxon>
        <taxon>Solanaceae</taxon>
        <taxon>Solanoideae</taxon>
        <taxon>Datureae</taxon>
        <taxon>Datura</taxon>
    </lineage>
</organism>
<evidence type="ECO:0000313" key="3">
    <source>
        <dbReference type="Proteomes" id="UP000823775"/>
    </source>
</evidence>
<reference evidence="2 3" key="1">
    <citation type="journal article" date="2021" name="BMC Genomics">
        <title>Datura genome reveals duplications of psychoactive alkaloid biosynthetic genes and high mutation rate following tissue culture.</title>
        <authorList>
            <person name="Rajewski A."/>
            <person name="Carter-House D."/>
            <person name="Stajich J."/>
            <person name="Litt A."/>
        </authorList>
    </citation>
    <scope>NUCLEOTIDE SEQUENCE [LARGE SCALE GENOMIC DNA]</scope>
    <source>
        <strain evidence="2">AR-01</strain>
    </source>
</reference>
<keyword evidence="3" id="KW-1185">Reference proteome</keyword>
<feature type="domain" description="PUB2-4-like N-terminal" evidence="1">
    <location>
        <begin position="2"/>
        <end position="80"/>
    </location>
</feature>
<name>A0ABS8SFA7_DATST</name>
<protein>
    <recommendedName>
        <fullName evidence="1">PUB2-4-like N-terminal domain-containing protein</fullName>
    </recommendedName>
</protein>
<accession>A0ABS8SFA7</accession>
<dbReference type="EMBL" id="JACEIK010000463">
    <property type="protein sequence ID" value="MCD7457586.1"/>
    <property type="molecule type" value="Genomic_DNA"/>
</dbReference>